<feature type="signal peptide" evidence="1">
    <location>
        <begin position="1"/>
        <end position="26"/>
    </location>
</feature>
<comment type="caution">
    <text evidence="2">The sequence shown here is derived from an EMBL/GenBank/DDBJ whole genome shotgun (WGS) entry which is preliminary data.</text>
</comment>
<evidence type="ECO:0000313" key="2">
    <source>
        <dbReference type="EMBL" id="MBB6346307.1"/>
    </source>
</evidence>
<keyword evidence="1" id="KW-0732">Signal</keyword>
<feature type="chain" id="PRO_5030685235" description="IgA Peptidase M64" evidence="1">
    <location>
        <begin position="27"/>
        <end position="322"/>
    </location>
</feature>
<dbReference type="Pfam" id="PF09471">
    <property type="entry name" value="Peptidase_M64"/>
    <property type="match status" value="1"/>
</dbReference>
<name>A0A7X0EVV7_9ACTN</name>
<dbReference type="EMBL" id="JACHJB010000001">
    <property type="protein sequence ID" value="MBB6346307.1"/>
    <property type="molecule type" value="Genomic_DNA"/>
</dbReference>
<gene>
    <name evidence="2" type="ORF">FHU36_002816</name>
</gene>
<protein>
    <recommendedName>
        <fullName evidence="4">IgA Peptidase M64</fullName>
    </recommendedName>
</protein>
<keyword evidence="3" id="KW-1185">Reference proteome</keyword>
<dbReference type="InterPro" id="IPR024079">
    <property type="entry name" value="MetalloPept_cat_dom_sf"/>
</dbReference>
<evidence type="ECO:0000256" key="1">
    <source>
        <dbReference type="SAM" id="SignalP"/>
    </source>
</evidence>
<accession>A0A7X0EVV7</accession>
<evidence type="ECO:0008006" key="4">
    <source>
        <dbReference type="Google" id="ProtNLM"/>
    </source>
</evidence>
<proteinExistence type="predicted"/>
<dbReference type="AlphaFoldDB" id="A0A7X0EVV7"/>
<evidence type="ECO:0000313" key="3">
    <source>
        <dbReference type="Proteomes" id="UP000583800"/>
    </source>
</evidence>
<dbReference type="Proteomes" id="UP000583800">
    <property type="component" value="Unassembled WGS sequence"/>
</dbReference>
<dbReference type="RefSeq" id="WP_185084109.1">
    <property type="nucleotide sequence ID" value="NZ_JACHJB010000001.1"/>
</dbReference>
<dbReference type="Gene3D" id="3.40.390.10">
    <property type="entry name" value="Collagenase (Catalytic Domain)"/>
    <property type="match status" value="1"/>
</dbReference>
<sequence>MRHTPRLAAVVLVAAALLAAPGPAAAQPPPTEPVEWVEVFSPDGTIERVEVPERTEPRTARITAAPPTVVALQRTGPSDRRFDLVFVGDGYTAAELGAFRNHVAGKWAHMITVEPFRSYKDSFNVWMVNVVSPESGVDHDPYRGVSRDTALGMGFWCANMQRLLCVNERAARSYAAYAPEADQVIALANSTTYGGAGGGVATASGGNPQSGWIAVHELGHSVGGLGDEYDYPYDRYSGPEPSAPNISVYSSSQMSAYRLKWYAYLGRPTPDGGVIGTYAGAHQYRTGIHRPSQDSLMRTLGRPFNSVGLDIMIAAIRARTGT</sequence>
<organism evidence="2 3">
    <name type="scientific">Nonomuraea muscovyensis</name>
    <dbReference type="NCBI Taxonomy" id="1124761"/>
    <lineage>
        <taxon>Bacteria</taxon>
        <taxon>Bacillati</taxon>
        <taxon>Actinomycetota</taxon>
        <taxon>Actinomycetes</taxon>
        <taxon>Streptosporangiales</taxon>
        <taxon>Streptosporangiaceae</taxon>
        <taxon>Nonomuraea</taxon>
    </lineage>
</organism>
<reference evidence="2 3" key="1">
    <citation type="submission" date="2020-08" db="EMBL/GenBank/DDBJ databases">
        <title>Sequencing the genomes of 1000 actinobacteria strains.</title>
        <authorList>
            <person name="Klenk H.-P."/>
        </authorList>
    </citation>
    <scope>NUCLEOTIDE SEQUENCE [LARGE SCALE GENOMIC DNA]</scope>
    <source>
        <strain evidence="2 3">DSM 45913</strain>
    </source>
</reference>
<dbReference type="InterPro" id="IPR019026">
    <property type="entry name" value="Peptidase_M64_IgA"/>
</dbReference>
<dbReference type="GO" id="GO:0008237">
    <property type="term" value="F:metallopeptidase activity"/>
    <property type="evidence" value="ECO:0007669"/>
    <property type="project" value="InterPro"/>
</dbReference>